<dbReference type="EMBL" id="QTSX02001464">
    <property type="protein sequence ID" value="KAJ9081668.1"/>
    <property type="molecule type" value="Genomic_DNA"/>
</dbReference>
<proteinExistence type="predicted"/>
<dbReference type="Proteomes" id="UP001165960">
    <property type="component" value="Unassembled WGS sequence"/>
</dbReference>
<evidence type="ECO:0000313" key="2">
    <source>
        <dbReference type="Proteomes" id="UP001165960"/>
    </source>
</evidence>
<protein>
    <submittedName>
        <fullName evidence="1">Uncharacterized protein</fullName>
    </submittedName>
</protein>
<comment type="caution">
    <text evidence="1">The sequence shown here is derived from an EMBL/GenBank/DDBJ whole genome shotgun (WGS) entry which is preliminary data.</text>
</comment>
<gene>
    <name evidence="1" type="ORF">DSO57_1012336</name>
</gene>
<name>A0ACC2U3U1_9FUNG</name>
<organism evidence="1 2">
    <name type="scientific">Entomophthora muscae</name>
    <dbReference type="NCBI Taxonomy" id="34485"/>
    <lineage>
        <taxon>Eukaryota</taxon>
        <taxon>Fungi</taxon>
        <taxon>Fungi incertae sedis</taxon>
        <taxon>Zoopagomycota</taxon>
        <taxon>Entomophthoromycotina</taxon>
        <taxon>Entomophthoromycetes</taxon>
        <taxon>Entomophthorales</taxon>
        <taxon>Entomophthoraceae</taxon>
        <taxon>Entomophthora</taxon>
    </lineage>
</organism>
<accession>A0ACC2U3U1</accession>
<keyword evidence="2" id="KW-1185">Reference proteome</keyword>
<sequence>MDKPNDENIHVYERACRVGGPLRLLSVCSTIRQPSRRNSGSPCVTTEKLSKDSPNVSSSRPHNRLQDARAGSKPATPLKNNQTDKNLLRHAVTSETVIDSISELDAKKTESLIILDDTSSLDMSEPATSNPPTDLFDSNVPIVPILETVSKIVTPSESFSTEKSEMPPLDYCQDFDAVELEPISAKQPRQSYTDSSLPFASQLQTNSLDVAPNICLPPHEEVSLAHFKSTPEQTQLSNIPVVGSEEINDTLLSNPTATQLSLPNSLNNTPSKKRLFATCISSANRSPHKGPPGSISQSPTIQLGKKIFHVPGTILLGAPATSPKIVKKKQAQNRRGRNKGMKFDSYCDLTLAETSDPYAFVLQKRAPKPIPASAQDLADILLKPSTPNENILLDDDDDVLPTHLSPTSRSVLRTPLRHASRFSQDPFSPSPLRNPTPARAVSKPPKAFQDLSLMLSDLNTSEFPKLVESDSLPAPSKDKPPTVPVAPPAEPLGPMSAFGEEHEKSLLNLSQESSLDVQAFLDNDLGIFAGMHDF</sequence>
<evidence type="ECO:0000313" key="1">
    <source>
        <dbReference type="EMBL" id="KAJ9081668.1"/>
    </source>
</evidence>
<reference evidence="1" key="1">
    <citation type="submission" date="2022-04" db="EMBL/GenBank/DDBJ databases">
        <title>Genome of the entomopathogenic fungus Entomophthora muscae.</title>
        <authorList>
            <person name="Elya C."/>
            <person name="Lovett B.R."/>
            <person name="Lee E."/>
            <person name="Macias A.M."/>
            <person name="Hajek A.E."/>
            <person name="De Bivort B.L."/>
            <person name="Kasson M.T."/>
            <person name="De Fine Licht H.H."/>
            <person name="Stajich J.E."/>
        </authorList>
    </citation>
    <scope>NUCLEOTIDE SEQUENCE</scope>
    <source>
        <strain evidence="1">Berkeley</strain>
    </source>
</reference>